<accession>A0A6P7MIB2</accession>
<dbReference type="AlphaFoldDB" id="A0A6P7MIB2"/>
<keyword evidence="3" id="KW-0393">Immunoglobulin domain</keyword>
<dbReference type="RefSeq" id="XP_029006506.1">
    <property type="nucleotide sequence ID" value="XM_029150673.3"/>
</dbReference>
<dbReference type="InterPro" id="IPR050504">
    <property type="entry name" value="IgSF_BTN/MOG"/>
</dbReference>
<dbReference type="InterPro" id="IPR007110">
    <property type="entry name" value="Ig-like_dom"/>
</dbReference>
<keyword evidence="4" id="KW-0732">Signal</keyword>
<evidence type="ECO:0000256" key="1">
    <source>
        <dbReference type="ARBA" id="ARBA00004370"/>
    </source>
</evidence>
<dbReference type="SUPFAM" id="SSF48726">
    <property type="entry name" value="Immunoglobulin"/>
    <property type="match status" value="2"/>
</dbReference>
<evidence type="ECO:0000256" key="3">
    <source>
        <dbReference type="ARBA" id="ARBA00023319"/>
    </source>
</evidence>
<dbReference type="SMART" id="SM00406">
    <property type="entry name" value="IGv"/>
    <property type="match status" value="2"/>
</dbReference>
<feature type="domain" description="Ig-like" evidence="5">
    <location>
        <begin position="130"/>
        <end position="221"/>
    </location>
</feature>
<evidence type="ECO:0000313" key="6">
    <source>
        <dbReference type="Proteomes" id="UP000515150"/>
    </source>
</evidence>
<keyword evidence="6" id="KW-1185">Reference proteome</keyword>
<dbReference type="InterPro" id="IPR013106">
    <property type="entry name" value="Ig_V-set"/>
</dbReference>
<gene>
    <name evidence="7" type="primary">LOC114855494</name>
</gene>
<protein>
    <submittedName>
        <fullName evidence="7">Butyrophilin subfamily 2 member A2-like</fullName>
    </submittedName>
</protein>
<dbReference type="GO" id="GO:0005102">
    <property type="term" value="F:signaling receptor binding"/>
    <property type="evidence" value="ECO:0007669"/>
    <property type="project" value="TreeGrafter"/>
</dbReference>
<dbReference type="KEGG" id="bspl:114855494"/>
<dbReference type="GO" id="GO:0001817">
    <property type="term" value="P:regulation of cytokine production"/>
    <property type="evidence" value="ECO:0007669"/>
    <property type="project" value="TreeGrafter"/>
</dbReference>
<feature type="chain" id="PRO_5027893857" evidence="4">
    <location>
        <begin position="20"/>
        <end position="267"/>
    </location>
</feature>
<dbReference type="GeneID" id="114855494"/>
<dbReference type="GO" id="GO:0009897">
    <property type="term" value="C:external side of plasma membrane"/>
    <property type="evidence" value="ECO:0007669"/>
    <property type="project" value="TreeGrafter"/>
</dbReference>
<name>A0A6P7MIB2_BETSP</name>
<dbReference type="InterPro" id="IPR003598">
    <property type="entry name" value="Ig_sub2"/>
</dbReference>
<dbReference type="InterPro" id="IPR013783">
    <property type="entry name" value="Ig-like_fold"/>
</dbReference>
<dbReference type="SMART" id="SM00409">
    <property type="entry name" value="IG"/>
    <property type="match status" value="2"/>
</dbReference>
<organism evidence="6 7">
    <name type="scientific">Betta splendens</name>
    <name type="common">Siamese fighting fish</name>
    <dbReference type="NCBI Taxonomy" id="158456"/>
    <lineage>
        <taxon>Eukaryota</taxon>
        <taxon>Metazoa</taxon>
        <taxon>Chordata</taxon>
        <taxon>Craniata</taxon>
        <taxon>Vertebrata</taxon>
        <taxon>Euteleostomi</taxon>
        <taxon>Actinopterygii</taxon>
        <taxon>Neopterygii</taxon>
        <taxon>Teleostei</taxon>
        <taxon>Neoteleostei</taxon>
        <taxon>Acanthomorphata</taxon>
        <taxon>Anabantaria</taxon>
        <taxon>Anabantiformes</taxon>
        <taxon>Anabantoidei</taxon>
        <taxon>Osphronemidae</taxon>
        <taxon>Betta</taxon>
    </lineage>
</organism>
<dbReference type="InterPro" id="IPR036179">
    <property type="entry name" value="Ig-like_dom_sf"/>
</dbReference>
<dbReference type="Proteomes" id="UP000515150">
    <property type="component" value="Chromosome 5"/>
</dbReference>
<dbReference type="Pfam" id="PF07686">
    <property type="entry name" value="V-set"/>
    <property type="match status" value="2"/>
</dbReference>
<feature type="domain" description="Ig-like" evidence="5">
    <location>
        <begin position="5"/>
        <end position="120"/>
    </location>
</feature>
<dbReference type="InterPro" id="IPR003599">
    <property type="entry name" value="Ig_sub"/>
</dbReference>
<comment type="subcellular location">
    <subcellularLocation>
        <location evidence="1">Membrane</location>
    </subcellularLocation>
</comment>
<proteinExistence type="predicted"/>
<dbReference type="Gene3D" id="2.60.40.10">
    <property type="entry name" value="Immunoglobulins"/>
    <property type="match status" value="2"/>
</dbReference>
<dbReference type="SMART" id="SM00408">
    <property type="entry name" value="IGc2"/>
    <property type="match status" value="2"/>
</dbReference>
<evidence type="ECO:0000256" key="2">
    <source>
        <dbReference type="ARBA" id="ARBA00023136"/>
    </source>
</evidence>
<evidence type="ECO:0000259" key="5">
    <source>
        <dbReference type="PROSITE" id="PS50835"/>
    </source>
</evidence>
<dbReference type="PROSITE" id="PS50835">
    <property type="entry name" value="IG_LIKE"/>
    <property type="match status" value="2"/>
</dbReference>
<reference evidence="7" key="1">
    <citation type="submission" date="2025-08" db="UniProtKB">
        <authorList>
            <consortium name="RefSeq"/>
        </authorList>
    </citation>
    <scope>IDENTIFICATION</scope>
</reference>
<evidence type="ECO:0000256" key="4">
    <source>
        <dbReference type="SAM" id="SignalP"/>
    </source>
</evidence>
<dbReference type="OrthoDB" id="9049620at2759"/>
<dbReference type="GO" id="GO:0050852">
    <property type="term" value="P:T cell receptor signaling pathway"/>
    <property type="evidence" value="ECO:0007669"/>
    <property type="project" value="TreeGrafter"/>
</dbReference>
<dbReference type="PANTHER" id="PTHR24100:SF130">
    <property type="entry name" value="BUTYROPHILIN-LIKE PROTEIN 9"/>
    <property type="match status" value="1"/>
</dbReference>
<sequence length="267" mass="30493">MQLLPLSLCLLTLTGSTFSDGNVPEIIRATEGDNATLTCYINKNIESERFEWKKDGKKDVYLYEGGLLPGQDEQFRGRVSHFDHELKNGDASITISDTKVSDSGVYTCDLPNLHQTFTVRLVVDPVIVRVKEGRDASLPCKINKDIWIEQFYWMKDRKKDVYLYYEGLVLRQDEQFRGRVSYFNHLLRNGNASISISDTKLSDSGFYTCDLTNLHQTFTVRLLVVGELKDRSCELQGRAAKVSTLRPEQTEDKVLLECKVSDVFSRI</sequence>
<feature type="signal peptide" evidence="4">
    <location>
        <begin position="1"/>
        <end position="19"/>
    </location>
</feature>
<keyword evidence="2" id="KW-0472">Membrane</keyword>
<evidence type="ECO:0000313" key="7">
    <source>
        <dbReference type="RefSeq" id="XP_029006506.1"/>
    </source>
</evidence>
<dbReference type="PANTHER" id="PTHR24100">
    <property type="entry name" value="BUTYROPHILIN"/>
    <property type="match status" value="1"/>
</dbReference>